<feature type="transmembrane region" description="Helical" evidence="1">
    <location>
        <begin position="33"/>
        <end position="51"/>
    </location>
</feature>
<feature type="transmembrane region" description="Helical" evidence="1">
    <location>
        <begin position="72"/>
        <end position="90"/>
    </location>
</feature>
<sequence>MFKSGVGFLALFGLGWWLLGTSAFDGLTRQVLLGAGCAVTVGLMLTARRLLPASAGGPFPADRRRRFNQINGLQWLLIIAIAAICSRAGVPVLVPPLIAVVVGLHFLPLAAVFEQPRLRVPAALLIAAGAAGLTVWLTGGEDSTVRLVVGLASALSLWGMAVWTVAGVAVASRGGRGGGGGGQGSGGG</sequence>
<accession>A0A101UXT8</accession>
<keyword evidence="1" id="KW-0812">Transmembrane</keyword>
<organism evidence="2 3">
    <name type="scientific">Streptomyces dysideae</name>
    <dbReference type="NCBI Taxonomy" id="909626"/>
    <lineage>
        <taxon>Bacteria</taxon>
        <taxon>Bacillati</taxon>
        <taxon>Actinomycetota</taxon>
        <taxon>Actinomycetes</taxon>
        <taxon>Kitasatosporales</taxon>
        <taxon>Streptomycetaceae</taxon>
        <taxon>Streptomyces</taxon>
    </lineage>
</organism>
<name>A0A101UXT8_9ACTN</name>
<dbReference type="AlphaFoldDB" id="A0A101UXT8"/>
<reference evidence="2 3" key="1">
    <citation type="submission" date="2015-10" db="EMBL/GenBank/DDBJ databases">
        <title>Draft genome sequence of Streptomyces sp. RV15, isolated from a marine sponge.</title>
        <authorList>
            <person name="Ruckert C."/>
            <person name="Abdelmohsen U.R."/>
            <person name="Winkler A."/>
            <person name="Hentschel U."/>
            <person name="Kalinowski J."/>
            <person name="Kampfer P."/>
            <person name="Glaeser S."/>
        </authorList>
    </citation>
    <scope>NUCLEOTIDE SEQUENCE [LARGE SCALE GENOMIC DNA]</scope>
    <source>
        <strain evidence="2 3">RV15</strain>
    </source>
</reference>
<feature type="transmembrane region" description="Helical" evidence="1">
    <location>
        <begin position="120"/>
        <end position="139"/>
    </location>
</feature>
<keyword evidence="1" id="KW-1133">Transmembrane helix</keyword>
<proteinExistence type="predicted"/>
<keyword evidence="1" id="KW-0472">Membrane</keyword>
<evidence type="ECO:0000313" key="2">
    <source>
        <dbReference type="EMBL" id="KUO18761.1"/>
    </source>
</evidence>
<evidence type="ECO:0000313" key="3">
    <source>
        <dbReference type="Proteomes" id="UP000053260"/>
    </source>
</evidence>
<evidence type="ECO:0000256" key="1">
    <source>
        <dbReference type="SAM" id="Phobius"/>
    </source>
</evidence>
<keyword evidence="3" id="KW-1185">Reference proteome</keyword>
<gene>
    <name evidence="2" type="ORF">AQJ91_23070</name>
</gene>
<dbReference type="EMBL" id="LMXB01000058">
    <property type="protein sequence ID" value="KUO18761.1"/>
    <property type="molecule type" value="Genomic_DNA"/>
</dbReference>
<feature type="transmembrane region" description="Helical" evidence="1">
    <location>
        <begin position="145"/>
        <end position="171"/>
    </location>
</feature>
<dbReference type="RefSeq" id="WP_067024994.1">
    <property type="nucleotide sequence ID" value="NZ_KQ949089.1"/>
</dbReference>
<comment type="caution">
    <text evidence="2">The sequence shown here is derived from an EMBL/GenBank/DDBJ whole genome shotgun (WGS) entry which is preliminary data.</text>
</comment>
<dbReference type="Proteomes" id="UP000053260">
    <property type="component" value="Unassembled WGS sequence"/>
</dbReference>
<dbReference type="OrthoDB" id="4331436at2"/>
<protein>
    <submittedName>
        <fullName evidence="2">Uncharacterized protein</fullName>
    </submittedName>
</protein>